<dbReference type="GO" id="GO:0006260">
    <property type="term" value="P:DNA replication"/>
    <property type="evidence" value="ECO:0007669"/>
    <property type="project" value="InterPro"/>
</dbReference>
<dbReference type="InterPro" id="IPR002694">
    <property type="entry name" value="Znf_CHC2"/>
</dbReference>
<organism evidence="4 5">
    <name type="scientific">Cohaesibacter celericrescens</name>
    <dbReference type="NCBI Taxonomy" id="2067669"/>
    <lineage>
        <taxon>Bacteria</taxon>
        <taxon>Pseudomonadati</taxon>
        <taxon>Pseudomonadota</taxon>
        <taxon>Alphaproteobacteria</taxon>
        <taxon>Hyphomicrobiales</taxon>
        <taxon>Cohaesibacteraceae</taxon>
    </lineage>
</organism>
<dbReference type="RefSeq" id="WP_101532165.1">
    <property type="nucleotide sequence ID" value="NZ_PKUQ01000001.1"/>
</dbReference>
<reference evidence="4 5" key="1">
    <citation type="submission" date="2018-01" db="EMBL/GenBank/DDBJ databases">
        <title>The draft genome sequence of Cohaesibacter sp. H1304.</title>
        <authorList>
            <person name="Wang N.-N."/>
            <person name="Du Z.-J."/>
        </authorList>
    </citation>
    <scope>NUCLEOTIDE SEQUENCE [LARGE SCALE GENOMIC DNA]</scope>
    <source>
        <strain evidence="4 5">H1304</strain>
    </source>
</reference>
<keyword evidence="5" id="KW-1185">Reference proteome</keyword>
<accession>A0A2N5XX48</accession>
<dbReference type="Gene3D" id="3.90.580.10">
    <property type="entry name" value="Zinc finger, CHC2-type domain"/>
    <property type="match status" value="1"/>
</dbReference>
<feature type="region of interest" description="Disordered" evidence="1">
    <location>
        <begin position="398"/>
        <end position="422"/>
    </location>
</feature>
<dbReference type="GO" id="GO:0003677">
    <property type="term" value="F:DNA binding"/>
    <property type="evidence" value="ECO:0007669"/>
    <property type="project" value="InterPro"/>
</dbReference>
<dbReference type="Pfam" id="PF23639">
    <property type="entry name" value="DUF7146"/>
    <property type="match status" value="1"/>
</dbReference>
<evidence type="ECO:0000313" key="4">
    <source>
        <dbReference type="EMBL" id="PLW79083.1"/>
    </source>
</evidence>
<sequence>MTSPRMRYPDEVVTRAKAEFDLVGAIGAHTRLKKAGALMSGRCPNPAHRDRGASFVMNPSSNLYHCYSTGCELNERWFSPVDWMMHFCGAADFNEAMEMLGGKRESLSAPVRQKMSDEAKARQAARDEEAKKSAAKSQLKARQIFAAGVSAKGTIAETYMVEGRDLAGFNVDVPCLRFTADLPYWEEVEKDVFRIVHSGPAMLAAFQDRCGHFSAVHMTWLLPDGSGKAVIEALIDGKAEKLPAKKIRGPFLGCSIRLTPPAPTMYVGEGIETVGEITRLGKAGWVAGTLGNLTGRFHPDAPRTPHPDDALRLLPALVPDWSSLRMHVPAECSKEILIADGDTKDLASLRAYLDMTTRRIRYEGRSAGQLWPDGRQDLNDYGRQVRKADTAEHCKAMNESVHRPAEASSSNGESIQGGAGND</sequence>
<evidence type="ECO:0000313" key="5">
    <source>
        <dbReference type="Proteomes" id="UP000234881"/>
    </source>
</evidence>
<evidence type="ECO:0000259" key="2">
    <source>
        <dbReference type="Pfam" id="PF01807"/>
    </source>
</evidence>
<comment type="caution">
    <text evidence="4">The sequence shown here is derived from an EMBL/GenBank/DDBJ whole genome shotgun (WGS) entry which is preliminary data.</text>
</comment>
<evidence type="ECO:0000256" key="1">
    <source>
        <dbReference type="SAM" id="MobiDB-lite"/>
    </source>
</evidence>
<feature type="domain" description="DUF7146" evidence="3">
    <location>
        <begin position="136"/>
        <end position="258"/>
    </location>
</feature>
<name>A0A2N5XX48_9HYPH</name>
<dbReference type="SUPFAM" id="SSF57783">
    <property type="entry name" value="Zinc beta-ribbon"/>
    <property type="match status" value="1"/>
</dbReference>
<dbReference type="GO" id="GO:0003899">
    <property type="term" value="F:DNA-directed RNA polymerase activity"/>
    <property type="evidence" value="ECO:0007669"/>
    <property type="project" value="InterPro"/>
</dbReference>
<feature type="domain" description="Zinc finger CHC2-type" evidence="2">
    <location>
        <begin position="10"/>
        <end position="100"/>
    </location>
</feature>
<dbReference type="OrthoDB" id="9811157at2"/>
<proteinExistence type="predicted"/>
<gene>
    <name evidence="4" type="ORF">C0081_02295</name>
</gene>
<dbReference type="GO" id="GO:0008270">
    <property type="term" value="F:zinc ion binding"/>
    <property type="evidence" value="ECO:0007669"/>
    <property type="project" value="InterPro"/>
</dbReference>
<protein>
    <submittedName>
        <fullName evidence="4">Uncharacterized protein</fullName>
    </submittedName>
</protein>
<dbReference type="InterPro" id="IPR036977">
    <property type="entry name" value="DNA_primase_Znf_CHC2"/>
</dbReference>
<dbReference type="InterPro" id="IPR055570">
    <property type="entry name" value="DUF7146"/>
</dbReference>
<dbReference type="Proteomes" id="UP000234881">
    <property type="component" value="Unassembled WGS sequence"/>
</dbReference>
<dbReference type="EMBL" id="PKUQ01000001">
    <property type="protein sequence ID" value="PLW79083.1"/>
    <property type="molecule type" value="Genomic_DNA"/>
</dbReference>
<dbReference type="Pfam" id="PF01807">
    <property type="entry name" value="Zn_ribbon_DnaG"/>
    <property type="match status" value="1"/>
</dbReference>
<dbReference type="AlphaFoldDB" id="A0A2N5XX48"/>
<evidence type="ECO:0000259" key="3">
    <source>
        <dbReference type="Pfam" id="PF23639"/>
    </source>
</evidence>